<dbReference type="Gene3D" id="6.10.250.3150">
    <property type="match status" value="1"/>
</dbReference>
<dbReference type="InterPro" id="IPR011055">
    <property type="entry name" value="Dup_hybrid_motif"/>
</dbReference>
<dbReference type="AlphaFoldDB" id="A0A1F7XMM9"/>
<evidence type="ECO:0008006" key="4">
    <source>
        <dbReference type="Google" id="ProtNLM"/>
    </source>
</evidence>
<name>A0A1F7XMM9_9BACT</name>
<dbReference type="STRING" id="1802485.A2V97_04745"/>
<protein>
    <recommendedName>
        <fullName evidence="4">Peptidase M23 domain-containing protein</fullName>
    </recommendedName>
</protein>
<evidence type="ECO:0000256" key="1">
    <source>
        <dbReference type="SAM" id="Coils"/>
    </source>
</evidence>
<dbReference type="Proteomes" id="UP000177382">
    <property type="component" value="Unassembled WGS sequence"/>
</dbReference>
<dbReference type="EMBL" id="MGFX01000001">
    <property type="protein sequence ID" value="OGM16039.1"/>
    <property type="molecule type" value="Genomic_DNA"/>
</dbReference>
<reference evidence="2 3" key="1">
    <citation type="journal article" date="2016" name="Nat. Commun.">
        <title>Thousands of microbial genomes shed light on interconnected biogeochemical processes in an aquifer system.</title>
        <authorList>
            <person name="Anantharaman K."/>
            <person name="Brown C.T."/>
            <person name="Hug L.A."/>
            <person name="Sharon I."/>
            <person name="Castelle C.J."/>
            <person name="Probst A.J."/>
            <person name="Thomas B.C."/>
            <person name="Singh A."/>
            <person name="Wilkins M.J."/>
            <person name="Karaoz U."/>
            <person name="Brodie E.L."/>
            <person name="Williams K.H."/>
            <person name="Hubbard S.S."/>
            <person name="Banfield J.F."/>
        </authorList>
    </citation>
    <scope>NUCLEOTIDE SEQUENCE [LARGE SCALE GENOMIC DNA]</scope>
</reference>
<keyword evidence="1" id="KW-0175">Coiled coil</keyword>
<evidence type="ECO:0000313" key="2">
    <source>
        <dbReference type="EMBL" id="OGM16039.1"/>
    </source>
</evidence>
<evidence type="ECO:0000313" key="3">
    <source>
        <dbReference type="Proteomes" id="UP000177382"/>
    </source>
</evidence>
<proteinExistence type="predicted"/>
<organism evidence="2 3">
    <name type="scientific">Candidatus Woesebacteria bacterium RBG_16_42_24</name>
    <dbReference type="NCBI Taxonomy" id="1802485"/>
    <lineage>
        <taxon>Bacteria</taxon>
        <taxon>Candidatus Woeseibacteriota</taxon>
    </lineage>
</organism>
<feature type="coiled-coil region" evidence="1">
    <location>
        <begin position="28"/>
        <end position="69"/>
    </location>
</feature>
<dbReference type="SUPFAM" id="SSF51261">
    <property type="entry name" value="Duplicated hybrid motif"/>
    <property type="match status" value="1"/>
</dbReference>
<comment type="caution">
    <text evidence="2">The sequence shown here is derived from an EMBL/GenBank/DDBJ whole genome shotgun (WGS) entry which is preliminary data.</text>
</comment>
<dbReference type="Gene3D" id="2.70.70.10">
    <property type="entry name" value="Glucose Permease (Domain IIA)"/>
    <property type="match status" value="1"/>
</dbReference>
<accession>A0A1F7XMM9</accession>
<gene>
    <name evidence="2" type="ORF">A2V97_04745</name>
</gene>
<sequence length="387" mass="43135">MKIGKFKIVIFALFLLGAFLLGKTTLAQETTEQRLQRLSTEIAQYEREIARLQTQANTLNNQIAQYDAQIRLTTLKITQVEEKISILGGRIDQLEVSLTAVTQAFSNRAVETYKMARLGDVFFLLVTAPDLNGAVSRFHYLQKIQEADRDLLIRLQEAQTSYVIEKESQEVLQKQLTEEKAKLAGQKAAKAELLRITKNDEKRYQELLSQARSELEAIQAILAGKGTETQVGHVNEGERIASIIQGASCNSSGAHVHFIVSSNGVTQNPFSHLRGGVSFENCSGPYCGSPDGDPFNPSGSWNWPMNPSIKFNQGYGVTWAVRNTWLGSIYSFHNGLDFNGASSEVKAVRTGTLYRGSYFGSSGCSLRYVRVDHDENDLDTFYLHVNY</sequence>
<feature type="coiled-coil region" evidence="1">
    <location>
        <begin position="194"/>
        <end position="221"/>
    </location>
</feature>